<proteinExistence type="predicted"/>
<protein>
    <recommendedName>
        <fullName evidence="3">PorV/PorQ family protein</fullName>
    </recommendedName>
</protein>
<organism evidence="1 2">
    <name type="scientific">Pedobacter agri</name>
    <dbReference type="NCBI Taxonomy" id="454586"/>
    <lineage>
        <taxon>Bacteria</taxon>
        <taxon>Pseudomonadati</taxon>
        <taxon>Bacteroidota</taxon>
        <taxon>Sphingobacteriia</taxon>
        <taxon>Sphingobacteriales</taxon>
        <taxon>Sphingobacteriaceae</taxon>
        <taxon>Pedobacter</taxon>
    </lineage>
</organism>
<gene>
    <name evidence="1" type="ORF">OQZ29_11920</name>
</gene>
<dbReference type="Proteomes" id="UP001142592">
    <property type="component" value="Unassembled WGS sequence"/>
</dbReference>
<dbReference type="EMBL" id="JAPJUH010000003">
    <property type="protein sequence ID" value="MCX3265457.1"/>
    <property type="molecule type" value="Genomic_DNA"/>
</dbReference>
<keyword evidence="2" id="KW-1185">Reference proteome</keyword>
<dbReference type="RefSeq" id="WP_157258900.1">
    <property type="nucleotide sequence ID" value="NZ_JAPJUH010000003.1"/>
</dbReference>
<evidence type="ECO:0000313" key="2">
    <source>
        <dbReference type="Proteomes" id="UP001142592"/>
    </source>
</evidence>
<comment type="caution">
    <text evidence="1">The sequence shown here is derived from an EMBL/GenBank/DDBJ whole genome shotgun (WGS) entry which is preliminary data.</text>
</comment>
<name>A0A9X3DD76_9SPHI</name>
<dbReference type="Gene3D" id="2.40.160.60">
    <property type="entry name" value="Outer membrane protein transport protein (OMPP1/FadL/TodX)"/>
    <property type="match status" value="1"/>
</dbReference>
<sequence>MKIWIVLLISLTPFYLFAQNSLGPRLTAMGNNGAAVTDVWALQANPAGIASLTRPTVSINYIKHLFSDEISTQASVFVLPINNNFIGASFQRYGFAEYNESKIGFAYAKQFGERLSIAININYHQLKISNYGTSSGFSVDVGALYHLNSEFAFGAFVNNPSKQKFSSKEVSLSIPTTFHAGASYLASDKVLIATSLSKSLGQSVDVSIGIDYKIIELLSLRGGLSTRPFKQYAGFGLNYKKFLLDMATTFDANLGYAPQIAVGYAF</sequence>
<dbReference type="SUPFAM" id="SSF56935">
    <property type="entry name" value="Porins"/>
    <property type="match status" value="1"/>
</dbReference>
<dbReference type="AlphaFoldDB" id="A0A9X3DD76"/>
<reference evidence="1" key="1">
    <citation type="submission" date="2022-11" db="EMBL/GenBank/DDBJ databases">
        <authorList>
            <person name="Graham C."/>
            <person name="Newman J.D."/>
        </authorList>
    </citation>
    <scope>NUCLEOTIDE SEQUENCE</scope>
    <source>
        <strain evidence="1">DSM 19486</strain>
    </source>
</reference>
<accession>A0A9X3DD76</accession>
<evidence type="ECO:0000313" key="1">
    <source>
        <dbReference type="EMBL" id="MCX3265457.1"/>
    </source>
</evidence>
<evidence type="ECO:0008006" key="3">
    <source>
        <dbReference type="Google" id="ProtNLM"/>
    </source>
</evidence>